<accession>A0A4P6P467</accession>
<dbReference type="OrthoDB" id="9790252at2"/>
<dbReference type="InterPro" id="IPR050400">
    <property type="entry name" value="Bact_Cytoskel_RodZ"/>
</dbReference>
<dbReference type="Gene3D" id="1.10.260.40">
    <property type="entry name" value="lambda repressor-like DNA-binding domains"/>
    <property type="match status" value="1"/>
</dbReference>
<keyword evidence="2" id="KW-0812">Transmembrane</keyword>
<keyword evidence="2" id="KW-1133">Transmembrane helix</keyword>
<keyword evidence="2" id="KW-0472">Membrane</keyword>
<evidence type="ECO:0000256" key="1">
    <source>
        <dbReference type="SAM" id="MobiDB-lite"/>
    </source>
</evidence>
<sequence length="329" mass="36015">MRKDKKAKPEVDELSEDMEMIGPGAMLAEARKKLSLSQEEIAQRLNFRLTLVEEIEQDRFDQTLPATFTRGYLCSYAKVVGIDSEDVLASYDALGAANIQRSEMQSFSKETAKQAEHSRLMWISYFIVALLIGLTVMWWLQESRQNPSVPEVIDSTTVTSSADLPTENAQELAKATPVTSPISDSAQPETSTEQADDSVATTKEQAIAAENAQEVNEIAEAAQLTTDNAVITDKGQAESQLDTSSETGVSTAVFTFSGDCWVNIYDATGERVAWGVKKTGYVMTITGQAPFKVTLGKPELAKIVFNEQLVDTSTFNKGNIAKFTLPLTE</sequence>
<reference evidence="4 5" key="1">
    <citation type="submission" date="2018-12" db="EMBL/GenBank/DDBJ databases">
        <title>Complete genome of Litorilituus sediminis.</title>
        <authorList>
            <person name="Liu A."/>
            <person name="Rong J."/>
        </authorList>
    </citation>
    <scope>NUCLEOTIDE SEQUENCE [LARGE SCALE GENOMIC DNA]</scope>
    <source>
        <strain evidence="4 5">JCM 17549</strain>
    </source>
</reference>
<dbReference type="Proteomes" id="UP000290244">
    <property type="component" value="Chromosome"/>
</dbReference>
<evidence type="ECO:0000313" key="5">
    <source>
        <dbReference type="Proteomes" id="UP000290244"/>
    </source>
</evidence>
<protein>
    <submittedName>
        <fullName evidence="4">DUF4115 domain-containing protein</fullName>
    </submittedName>
</protein>
<dbReference type="GO" id="GO:0003677">
    <property type="term" value="F:DNA binding"/>
    <property type="evidence" value="ECO:0007669"/>
    <property type="project" value="InterPro"/>
</dbReference>
<keyword evidence="5" id="KW-1185">Reference proteome</keyword>
<dbReference type="InterPro" id="IPR010982">
    <property type="entry name" value="Lambda_DNA-bd_dom_sf"/>
</dbReference>
<feature type="domain" description="Cytoskeleton protein RodZ-like C-terminal" evidence="3">
    <location>
        <begin position="253"/>
        <end position="324"/>
    </location>
</feature>
<name>A0A4P6P467_9GAMM</name>
<organism evidence="4 5">
    <name type="scientific">Litorilituus sediminis</name>
    <dbReference type="NCBI Taxonomy" id="718192"/>
    <lineage>
        <taxon>Bacteria</taxon>
        <taxon>Pseudomonadati</taxon>
        <taxon>Pseudomonadota</taxon>
        <taxon>Gammaproteobacteria</taxon>
        <taxon>Alteromonadales</taxon>
        <taxon>Colwelliaceae</taxon>
        <taxon>Litorilituus</taxon>
    </lineage>
</organism>
<dbReference type="RefSeq" id="WP_130601128.1">
    <property type="nucleotide sequence ID" value="NZ_CP034759.1"/>
</dbReference>
<feature type="compositionally biased region" description="Polar residues" evidence="1">
    <location>
        <begin position="177"/>
        <end position="199"/>
    </location>
</feature>
<dbReference type="Pfam" id="PF13464">
    <property type="entry name" value="RodZ_C"/>
    <property type="match status" value="1"/>
</dbReference>
<dbReference type="EMBL" id="CP034759">
    <property type="protein sequence ID" value="QBG35698.1"/>
    <property type="molecule type" value="Genomic_DNA"/>
</dbReference>
<dbReference type="SUPFAM" id="SSF47413">
    <property type="entry name" value="lambda repressor-like DNA-binding domains"/>
    <property type="match status" value="1"/>
</dbReference>
<evidence type="ECO:0000256" key="2">
    <source>
        <dbReference type="SAM" id="Phobius"/>
    </source>
</evidence>
<feature type="region of interest" description="Disordered" evidence="1">
    <location>
        <begin position="170"/>
        <end position="199"/>
    </location>
</feature>
<evidence type="ECO:0000313" key="4">
    <source>
        <dbReference type="EMBL" id="QBG35698.1"/>
    </source>
</evidence>
<dbReference type="CDD" id="cd00093">
    <property type="entry name" value="HTH_XRE"/>
    <property type="match status" value="1"/>
</dbReference>
<dbReference type="KEGG" id="lsd:EMK97_08240"/>
<dbReference type="Pfam" id="PF13413">
    <property type="entry name" value="HTH_25"/>
    <property type="match status" value="1"/>
</dbReference>
<dbReference type="PANTHER" id="PTHR34475:SF1">
    <property type="entry name" value="CYTOSKELETON PROTEIN RODZ"/>
    <property type="match status" value="1"/>
</dbReference>
<dbReference type="InterPro" id="IPR001387">
    <property type="entry name" value="Cro/C1-type_HTH"/>
</dbReference>
<gene>
    <name evidence="4" type="ORF">EMK97_08240</name>
</gene>
<feature type="transmembrane region" description="Helical" evidence="2">
    <location>
        <begin position="120"/>
        <end position="140"/>
    </location>
</feature>
<evidence type="ECO:0000259" key="3">
    <source>
        <dbReference type="Pfam" id="PF13464"/>
    </source>
</evidence>
<dbReference type="AlphaFoldDB" id="A0A4P6P467"/>
<proteinExistence type="predicted"/>
<dbReference type="PANTHER" id="PTHR34475">
    <property type="match status" value="1"/>
</dbReference>
<dbReference type="InterPro" id="IPR025194">
    <property type="entry name" value="RodZ-like_C"/>
</dbReference>